<evidence type="ECO:0000313" key="5">
    <source>
        <dbReference type="Proteomes" id="UP000061660"/>
    </source>
</evidence>
<evidence type="ECO:0000259" key="3">
    <source>
        <dbReference type="Pfam" id="PF09992"/>
    </source>
</evidence>
<feature type="domain" description="Phosphodiester glycosidase" evidence="3">
    <location>
        <begin position="244"/>
        <end position="409"/>
    </location>
</feature>
<dbReference type="Pfam" id="PF07833">
    <property type="entry name" value="Cu_amine_oxidN1"/>
    <property type="match status" value="1"/>
</dbReference>
<dbReference type="PATRIC" id="fig|162209.4.peg.4442"/>
<dbReference type="InterPro" id="IPR012854">
    <property type="entry name" value="Cu_amine_oxidase-like_N"/>
</dbReference>
<evidence type="ECO:0000313" key="4">
    <source>
        <dbReference type="EMBL" id="ALS24492.1"/>
    </source>
</evidence>
<dbReference type="Proteomes" id="UP000061660">
    <property type="component" value="Chromosome"/>
</dbReference>
<dbReference type="Pfam" id="PF09992">
    <property type="entry name" value="NAGPA"/>
    <property type="match status" value="1"/>
</dbReference>
<sequence length="875" mass="95799" precursor="true">MSLQKKWRKLSCVVLAASLLLSSWPGTGGNAAYAANEPTVTMLSQEILTSGAVLKKYVWKSMRNNKEVQVNGNVIEVDLTNPNVKLDVMTGTGNQFTKKQTVLGMTKETKAVAGINGDFYNTQAEGVPMGPQISNGQLMATPPYLPGFYSFALDKNNKPIVDLFTFKGSIIAKDGASYPLGGINKTYYWFEPSKEHSHIDGMFMYTNAWGQIDRSNDGVTVPTEVLVQNGIIKQIAVNGIIRMIAPEDGYILRASGKAADFVVTHLKEGDPLKADYQVLAQDPNKNYDVSTFKMMIGGHTIMVDEGKPAAFSREVASLCCNRSRTAIGYSQDMKTAYLITVDNYGDSKGLSMQELQQFMIKVGVWKGLNLDGGGSTQMAARPLGEFEPVLVNKTETGAQRRVVNGVGVYSTAPQGEVKEIFIQAPSFMFVGEQAALGYKAYDIYYNPVETSKLPAQWSVADNSGTFKENVFTATKPGVAKVTAVSGKGQSTANIEVVGRNQLKSMSIKADNMTLTEGESVKLPPVIATTLTGKSREIPPQLIQWEVLGIQGELANGTLKVNSLAGSTGAQLIAKYDGYSTMTVIPAGVDKVWYDLDNFAVMTTSEVKPQEVKAGVSIKLSETGNKYLELNYDFTQGTGNKWAYAAMNTGIVIEGQPQYMKVKVNGDESLNWLRAEILDNAGKVHLVDLARSINWKGWKQVTADLSEYPISYPIRVKSIYVVNEEIGQDERLAKSAIGIDDITFTYRGGLAKPSFNSISLTINKKDVTVNGKRMMLEQAPVIEKGNTLIPIRFVTDALGGTVRWDDTERKVTVIRGGKMIDLWIDNPDLIVNGQRVTAEVPPVIMNNLTMVPLRILSENLGWKVTWDPQTRQVTLQ</sequence>
<dbReference type="PANTHER" id="PTHR40446:SF2">
    <property type="entry name" value="N-ACETYLGLUCOSAMINE-1-PHOSPHODIESTER ALPHA-N-ACETYLGLUCOSAMINIDASE"/>
    <property type="match status" value="1"/>
</dbReference>
<dbReference type="Gene3D" id="3.30.457.10">
    <property type="entry name" value="Copper amine oxidase-like, N-terminal domain"/>
    <property type="match status" value="1"/>
</dbReference>
<name>A0A0U2UN56_9BACL</name>
<dbReference type="EMBL" id="CP013652">
    <property type="protein sequence ID" value="ALS24492.1"/>
    <property type="molecule type" value="Genomic_DNA"/>
</dbReference>
<protein>
    <submittedName>
        <fullName evidence="4">Copper amine oxidase</fullName>
    </submittedName>
</protein>
<organism evidence="4 5">
    <name type="scientific">Paenibacillus naphthalenovorans</name>
    <dbReference type="NCBI Taxonomy" id="162209"/>
    <lineage>
        <taxon>Bacteria</taxon>
        <taxon>Bacillati</taxon>
        <taxon>Bacillota</taxon>
        <taxon>Bacilli</taxon>
        <taxon>Bacillales</taxon>
        <taxon>Paenibacillaceae</taxon>
        <taxon>Paenibacillus</taxon>
    </lineage>
</organism>
<proteinExistence type="predicted"/>
<dbReference type="InterPro" id="IPR036582">
    <property type="entry name" value="Mao_N_sf"/>
</dbReference>
<reference evidence="4 5" key="2">
    <citation type="journal article" date="2016" name="Genome Announc.">
        <title>Complete Genome Sequences of Two Interactive Moderate Thermophiles, Paenibacillus napthalenovorans 32O-Y and Paenibacillus sp. 32O-W.</title>
        <authorList>
            <person name="Butler R.R.III."/>
            <person name="Wang J."/>
            <person name="Stark B.C."/>
            <person name="Pombert J.F."/>
        </authorList>
    </citation>
    <scope>NUCLEOTIDE SEQUENCE [LARGE SCALE GENOMIC DNA]</scope>
    <source>
        <strain evidence="4 5">32O-Y</strain>
    </source>
</reference>
<accession>A0A0U2UN56</accession>
<gene>
    <name evidence="4" type="ORF">IJ22_41960</name>
</gene>
<dbReference type="SUPFAM" id="SSF55383">
    <property type="entry name" value="Copper amine oxidase, domain N"/>
    <property type="match status" value="1"/>
</dbReference>
<keyword evidence="1" id="KW-0732">Signal</keyword>
<feature type="domain" description="Copper amine oxidase-like N-terminal" evidence="2">
    <location>
        <begin position="767"/>
        <end position="873"/>
    </location>
</feature>
<evidence type="ECO:0000259" key="2">
    <source>
        <dbReference type="Pfam" id="PF07833"/>
    </source>
</evidence>
<dbReference type="InterPro" id="IPR018711">
    <property type="entry name" value="NAGPA"/>
</dbReference>
<reference evidence="5" key="1">
    <citation type="submission" date="2015-12" db="EMBL/GenBank/DDBJ databases">
        <title>Complete genome sequences of two moderately thermophilic Paenibacillus species.</title>
        <authorList>
            <person name="Butler R.III."/>
            <person name="Wang J."/>
            <person name="Stark B.C."/>
            <person name="Pombert J.-F."/>
        </authorList>
    </citation>
    <scope>NUCLEOTIDE SEQUENCE [LARGE SCALE GENOMIC DNA]</scope>
    <source>
        <strain evidence="5">32O-Y</strain>
    </source>
</reference>
<feature type="chain" id="PRO_5039059966" evidence="1">
    <location>
        <begin position="29"/>
        <end position="875"/>
    </location>
</feature>
<evidence type="ECO:0000256" key="1">
    <source>
        <dbReference type="SAM" id="SignalP"/>
    </source>
</evidence>
<feature type="signal peptide" evidence="1">
    <location>
        <begin position="1"/>
        <end position="28"/>
    </location>
</feature>
<dbReference type="RefSeq" id="WP_062410147.1">
    <property type="nucleotide sequence ID" value="NZ_CP013652.1"/>
</dbReference>
<dbReference type="STRING" id="162209.IJ22_41960"/>
<keyword evidence="5" id="KW-1185">Reference proteome</keyword>
<dbReference type="KEGG" id="pnp:IJ22_41960"/>
<dbReference type="OrthoDB" id="9809781at2"/>
<dbReference type="PANTHER" id="PTHR40446">
    <property type="entry name" value="N-ACETYLGLUCOSAMINE-1-PHOSPHODIESTER ALPHA-N-ACETYLGLUCOSAMINIDASE"/>
    <property type="match status" value="1"/>
</dbReference>
<dbReference type="AlphaFoldDB" id="A0A0U2UN56"/>